<feature type="region of interest" description="Disordered" evidence="1">
    <location>
        <begin position="54"/>
        <end position="77"/>
    </location>
</feature>
<dbReference type="EMBL" id="SUNJ01013375">
    <property type="protein sequence ID" value="TPP57308.1"/>
    <property type="molecule type" value="Genomic_DNA"/>
</dbReference>
<feature type="region of interest" description="Disordered" evidence="1">
    <location>
        <begin position="1"/>
        <end position="26"/>
    </location>
</feature>
<feature type="compositionally biased region" description="Low complexity" evidence="1">
    <location>
        <begin position="1"/>
        <end position="13"/>
    </location>
</feature>
<sequence length="568" mass="60841">MSLLSTSTTAASSVDEAQSTSNPKRWRVFPNSGLAFPNEHTSASHPYISALTRAPTQCSPSSNATGQHESGPIPSTFPYRRVQRYASGDQLPSVGFSSPSLIHASDISHQKREGFSFSVPLGAKAVTSSYVEDDPSLRSAPSVSHHMSTAGRGLHTAQTSLGPLHSSSPYCGTEVAGAYPRVYDTSGMQHTMMSTELGVPDERASPNASAFNLNIDWRRVSSDSSIHHSLMSYSTVMTEQRGYDCRTSSVPSEACTRSCLTSIPVKKPESLRRHFPTEPGVVCAATYNQSGRHSPNVLAAAVTSVPAVIPPSESLGEEHMLPAKRPFIGSNIESVNSTGPVHYSEMDNLSLNDLKASNKSERQIRTITIGNMNRATPAANFLPSNTDSVDPDSRNPSFIKLKSPDRSVGNTELSGDLTSMCGFDSGDLDRYLQIPAAFLDSEGGERWAGRRDSCTMTAEVLSALNAANVDSSLSSDRLKCDPRTGLISAPSKLSGHMDVSRASGGPSNYYSPALTVPLFDSGQMQPSDFQDVASKLGISMTPNDYQLLTNPQLANYVTDETTETQLLG</sequence>
<keyword evidence="3" id="KW-1185">Reference proteome</keyword>
<dbReference type="AlphaFoldDB" id="A0A504YFQ6"/>
<dbReference type="Proteomes" id="UP000316759">
    <property type="component" value="Unassembled WGS sequence"/>
</dbReference>
<proteinExistence type="predicted"/>
<evidence type="ECO:0000256" key="1">
    <source>
        <dbReference type="SAM" id="MobiDB-lite"/>
    </source>
</evidence>
<reference evidence="2 3" key="1">
    <citation type="submission" date="2019-04" db="EMBL/GenBank/DDBJ databases">
        <title>Annotation for the trematode Fasciola gigantica.</title>
        <authorList>
            <person name="Choi Y.-J."/>
        </authorList>
    </citation>
    <scope>NUCLEOTIDE SEQUENCE [LARGE SCALE GENOMIC DNA]</scope>
    <source>
        <strain evidence="2">Uganda_cow_1</strain>
    </source>
</reference>
<feature type="compositionally biased region" description="Polar residues" evidence="1">
    <location>
        <begin position="54"/>
        <end position="68"/>
    </location>
</feature>
<accession>A0A504YFQ6</accession>
<evidence type="ECO:0000313" key="3">
    <source>
        <dbReference type="Proteomes" id="UP000316759"/>
    </source>
</evidence>
<comment type="caution">
    <text evidence="2">The sequence shown here is derived from an EMBL/GenBank/DDBJ whole genome shotgun (WGS) entry which is preliminary data.</text>
</comment>
<organism evidence="2 3">
    <name type="scientific">Fasciola gigantica</name>
    <name type="common">Giant liver fluke</name>
    <dbReference type="NCBI Taxonomy" id="46835"/>
    <lineage>
        <taxon>Eukaryota</taxon>
        <taxon>Metazoa</taxon>
        <taxon>Spiralia</taxon>
        <taxon>Lophotrochozoa</taxon>
        <taxon>Platyhelminthes</taxon>
        <taxon>Trematoda</taxon>
        <taxon>Digenea</taxon>
        <taxon>Plagiorchiida</taxon>
        <taxon>Echinostomata</taxon>
        <taxon>Echinostomatoidea</taxon>
        <taxon>Fasciolidae</taxon>
        <taxon>Fasciola</taxon>
    </lineage>
</organism>
<protein>
    <submittedName>
        <fullName evidence="2">Uncharacterized protein</fullName>
    </submittedName>
</protein>
<name>A0A504YFQ6_FASGI</name>
<dbReference type="OrthoDB" id="6241105at2759"/>
<evidence type="ECO:0000313" key="2">
    <source>
        <dbReference type="EMBL" id="TPP57308.1"/>
    </source>
</evidence>
<gene>
    <name evidence="2" type="ORF">FGIG_05734</name>
</gene>